<dbReference type="RefSeq" id="WP_005550612.1">
    <property type="nucleotide sequence ID" value="NZ_JAMDLX010000067.1"/>
</dbReference>
<comment type="caution">
    <text evidence="1">The sequence shown here is derived from an EMBL/GenBank/DDBJ whole genome shotgun (WGS) entry which is preliminary data.</text>
</comment>
<dbReference type="GeneID" id="94491505"/>
<dbReference type="Proteomes" id="UP001527181">
    <property type="component" value="Unassembled WGS sequence"/>
</dbReference>
<name>A0ABT4H2J0_PAEAL</name>
<evidence type="ECO:0000313" key="2">
    <source>
        <dbReference type="Proteomes" id="UP001527181"/>
    </source>
</evidence>
<evidence type="ECO:0000313" key="1">
    <source>
        <dbReference type="EMBL" id="MCY9762882.1"/>
    </source>
</evidence>
<reference evidence="1 2" key="1">
    <citation type="submission" date="2022-05" db="EMBL/GenBank/DDBJ databases">
        <title>Genome Sequencing of Bee-Associated Microbes.</title>
        <authorList>
            <person name="Dunlap C."/>
        </authorList>
    </citation>
    <scope>NUCLEOTIDE SEQUENCE [LARGE SCALE GENOMIC DNA]</scope>
    <source>
        <strain evidence="1 2">NRRL B-04010</strain>
    </source>
</reference>
<accession>A0ABT4H2J0</accession>
<dbReference type="EMBL" id="JAMDNP010000043">
    <property type="protein sequence ID" value="MCY9762882.1"/>
    <property type="molecule type" value="Genomic_DNA"/>
</dbReference>
<proteinExistence type="predicted"/>
<evidence type="ECO:0008006" key="3">
    <source>
        <dbReference type="Google" id="ProtNLM"/>
    </source>
</evidence>
<protein>
    <recommendedName>
        <fullName evidence="3">HTH LytTR-type domain-containing protein</fullName>
    </recommendedName>
</protein>
<keyword evidence="2" id="KW-1185">Reference proteome</keyword>
<sequence length="125" mass="14473">MITRLSVALDPYGYQGLAKVRIDKIFYLVYDGIIKRVVIRADDRDFYLPGSLSFWVNVINHSGYSFEFISRGKAVNIKNATCIDIKECRIHVRLGDISQWIGMSRPLCQEITKKYKIIPQSDRKN</sequence>
<gene>
    <name evidence="1" type="ORF">M5X12_20310</name>
</gene>
<organism evidence="1 2">
    <name type="scientific">Paenibacillus alvei</name>
    <name type="common">Bacillus alvei</name>
    <dbReference type="NCBI Taxonomy" id="44250"/>
    <lineage>
        <taxon>Bacteria</taxon>
        <taxon>Bacillati</taxon>
        <taxon>Bacillota</taxon>
        <taxon>Bacilli</taxon>
        <taxon>Bacillales</taxon>
        <taxon>Paenibacillaceae</taxon>
        <taxon>Paenibacillus</taxon>
    </lineage>
</organism>